<evidence type="ECO:0000313" key="3">
    <source>
        <dbReference type="Proteomes" id="UP000182658"/>
    </source>
</evidence>
<accession>A0A1J7IL23</accession>
<feature type="transmembrane region" description="Helical" evidence="1">
    <location>
        <begin position="16"/>
        <end position="37"/>
    </location>
</feature>
<keyword evidence="3" id="KW-1185">Reference proteome</keyword>
<reference evidence="2 3" key="1">
    <citation type="submission" date="2016-10" db="EMBL/GenBank/DDBJ databases">
        <title>Draft genome sequence of Coniochaeta ligniaria NRRL30616, a lignocellulolytic fungus for bioabatement of inhibitors in plant biomass hydrolysates.</title>
        <authorList>
            <consortium name="DOE Joint Genome Institute"/>
            <person name="Jimenez D.J."/>
            <person name="Hector R.E."/>
            <person name="Riley R."/>
            <person name="Sun H."/>
            <person name="Grigoriev I.V."/>
            <person name="Van Elsas J.D."/>
            <person name="Nichols N.N."/>
        </authorList>
    </citation>
    <scope>NUCLEOTIDE SEQUENCE [LARGE SCALE GENOMIC DNA]</scope>
    <source>
        <strain evidence="2 3">NRRL 30616</strain>
    </source>
</reference>
<dbReference type="EMBL" id="KV875098">
    <property type="protein sequence ID" value="OIW28263.1"/>
    <property type="molecule type" value="Genomic_DNA"/>
</dbReference>
<dbReference type="AlphaFoldDB" id="A0A1J7IL23"/>
<protein>
    <submittedName>
        <fullName evidence="2">Uncharacterized protein</fullName>
    </submittedName>
</protein>
<keyword evidence="1" id="KW-1133">Transmembrane helix</keyword>
<name>A0A1J7IL23_9PEZI</name>
<keyword evidence="1" id="KW-0472">Membrane</keyword>
<dbReference type="InParanoid" id="A0A1J7IL23"/>
<evidence type="ECO:0000313" key="2">
    <source>
        <dbReference type="EMBL" id="OIW28263.1"/>
    </source>
</evidence>
<organism evidence="2 3">
    <name type="scientific">Coniochaeta ligniaria NRRL 30616</name>
    <dbReference type="NCBI Taxonomy" id="1408157"/>
    <lineage>
        <taxon>Eukaryota</taxon>
        <taxon>Fungi</taxon>
        <taxon>Dikarya</taxon>
        <taxon>Ascomycota</taxon>
        <taxon>Pezizomycotina</taxon>
        <taxon>Sordariomycetes</taxon>
        <taxon>Sordariomycetidae</taxon>
        <taxon>Coniochaetales</taxon>
        <taxon>Coniochaetaceae</taxon>
        <taxon>Coniochaeta</taxon>
    </lineage>
</organism>
<evidence type="ECO:0000256" key="1">
    <source>
        <dbReference type="SAM" id="Phobius"/>
    </source>
</evidence>
<dbReference type="Proteomes" id="UP000182658">
    <property type="component" value="Unassembled WGS sequence"/>
</dbReference>
<proteinExistence type="predicted"/>
<sequence>MVSSVQRRWNRCRKCLFYVVTLLGSYDWRLLIIRALIDAFGRFRLRYLYESPNVQQRGVTEALKQPRCPSSAKCKESPHLPRITTLRMTRLVPTITSSTHPPNLVTHPLNLDKQILRVADQVPPTSEILPDRARLKNSLHSANDIPLGRSVGGVVALAAPDQHRARVGPTSPSERLGPDLVADQHLGARDVDDVGAAGHQLVDAVVCPVGAGWGGVVAFWD</sequence>
<keyword evidence="1" id="KW-0812">Transmembrane</keyword>
<gene>
    <name evidence="2" type="ORF">CONLIGDRAFT_703147</name>
</gene>